<feature type="compositionally biased region" description="Low complexity" evidence="5">
    <location>
        <begin position="513"/>
        <end position="533"/>
    </location>
</feature>
<dbReference type="GO" id="GO:0005525">
    <property type="term" value="F:GTP binding"/>
    <property type="evidence" value="ECO:0007669"/>
    <property type="project" value="UniProtKB-KW"/>
</dbReference>
<dbReference type="AlphaFoldDB" id="A0A9W6T633"/>
<dbReference type="InterPro" id="IPR016491">
    <property type="entry name" value="Septin"/>
</dbReference>
<feature type="region of interest" description="Disordered" evidence="5">
    <location>
        <begin position="471"/>
        <end position="541"/>
    </location>
</feature>
<protein>
    <submittedName>
        <fullName evidence="7">Unnamed protein product</fullName>
    </submittedName>
</protein>
<dbReference type="PROSITE" id="PS51719">
    <property type="entry name" value="G_SEPTIN"/>
    <property type="match status" value="1"/>
</dbReference>
<dbReference type="Pfam" id="PF00735">
    <property type="entry name" value="Septin"/>
    <property type="match status" value="1"/>
</dbReference>
<dbReference type="SUPFAM" id="SSF52540">
    <property type="entry name" value="P-loop containing nucleoside triphosphate hydrolases"/>
    <property type="match status" value="1"/>
</dbReference>
<evidence type="ECO:0000259" key="6">
    <source>
        <dbReference type="PROSITE" id="PS51719"/>
    </source>
</evidence>
<dbReference type="GO" id="GO:0032156">
    <property type="term" value="C:septin cytoskeleton"/>
    <property type="evidence" value="ECO:0007669"/>
    <property type="project" value="UniProtKB-ARBA"/>
</dbReference>
<comment type="subcellular location">
    <subcellularLocation>
        <location evidence="1">Bud neck</location>
    </subcellularLocation>
</comment>
<accession>A0A9W6T633</accession>
<evidence type="ECO:0000256" key="2">
    <source>
        <dbReference type="ARBA" id="ARBA00022741"/>
    </source>
</evidence>
<keyword evidence="3 4" id="KW-0342">GTP-binding</keyword>
<dbReference type="Gene3D" id="3.40.50.300">
    <property type="entry name" value="P-loop containing nucleotide triphosphate hydrolases"/>
    <property type="match status" value="1"/>
</dbReference>
<dbReference type="InterPro" id="IPR030379">
    <property type="entry name" value="G_SEPTIN_dom"/>
</dbReference>
<sequence>MSRRQGSSALLRRQKDVKRGLRFTIMVCGCPGTGKTTFINSILDQNILPHRYHYENKTKEQAIPKTITFANLNGTLIDASEYEKSFNPEISNREPGIAITETSVEIIDEDDSKLLLSIIDTPGFGENLDNEICCQELVQFLEQQFDLVLAEETRVRRNPRFEDTRVHVCLYFITPTGHGLRELDVETMKKLSKFVNIMPIIGRADSFTQTELINFKRNIMEDIDKYNIPIFQFTYDEEEDDDETIEESRFLSQLQPFAIISSEVEGELNGKMTRIRKYPWGAIDVNNTEVSDFPILKSVLLGSHLQDLKDITHDFLYEAYRTEKLLNVSDLKEFDDFNNDSTYGNGGGNGIASNGGAGKNGKSRSHVNNYSEAPSMSNLADIANSKSMARFDAVVNGQAAADTSVITAGTTKYTNLTDINNVQGNNDGGIAPISTAIDTITDKLENSALDSTETGLEVNGKNADATIKTAAANNTNNNDEDPELDHADELSTKDSENNSIGLSRPPNPNVGNTTPRSTHSPSVSSSNFTTRSPVSSSQRNQIRKISETIPYILRHETLLAKQQKLQELEKQSAQELAKRAAELERKAMELKLREKTLRQRLEEKSAAASIDDHSIVDSIVQSPVQSNQE</sequence>
<dbReference type="Proteomes" id="UP001165120">
    <property type="component" value="Unassembled WGS sequence"/>
</dbReference>
<organism evidence="7 8">
    <name type="scientific">Candida boidinii</name>
    <name type="common">Yeast</name>
    <dbReference type="NCBI Taxonomy" id="5477"/>
    <lineage>
        <taxon>Eukaryota</taxon>
        <taxon>Fungi</taxon>
        <taxon>Dikarya</taxon>
        <taxon>Ascomycota</taxon>
        <taxon>Saccharomycotina</taxon>
        <taxon>Pichiomycetes</taxon>
        <taxon>Pichiales</taxon>
        <taxon>Pichiaceae</taxon>
        <taxon>Ogataea</taxon>
        <taxon>Ogataea/Candida clade</taxon>
    </lineage>
</organism>
<evidence type="ECO:0000256" key="1">
    <source>
        <dbReference type="ARBA" id="ARBA00004266"/>
    </source>
</evidence>
<feature type="compositionally biased region" description="Polar residues" evidence="5">
    <location>
        <begin position="619"/>
        <end position="629"/>
    </location>
</feature>
<evidence type="ECO:0000256" key="3">
    <source>
        <dbReference type="ARBA" id="ARBA00023134"/>
    </source>
</evidence>
<keyword evidence="2 4" id="KW-0547">Nucleotide-binding</keyword>
<dbReference type="GO" id="GO:0005938">
    <property type="term" value="C:cell cortex"/>
    <property type="evidence" value="ECO:0007669"/>
    <property type="project" value="UniProtKB-ARBA"/>
</dbReference>
<comment type="caution">
    <text evidence="7">The sequence shown here is derived from an EMBL/GenBank/DDBJ whole genome shotgun (WGS) entry which is preliminary data.</text>
</comment>
<evidence type="ECO:0000313" key="8">
    <source>
        <dbReference type="Proteomes" id="UP001165120"/>
    </source>
</evidence>
<proteinExistence type="inferred from homology"/>
<keyword evidence="8" id="KW-1185">Reference proteome</keyword>
<feature type="region of interest" description="Disordered" evidence="5">
    <location>
        <begin position="348"/>
        <end position="372"/>
    </location>
</feature>
<evidence type="ECO:0000256" key="4">
    <source>
        <dbReference type="RuleBase" id="RU004560"/>
    </source>
</evidence>
<evidence type="ECO:0000313" key="7">
    <source>
        <dbReference type="EMBL" id="GME76332.1"/>
    </source>
</evidence>
<feature type="compositionally biased region" description="Basic and acidic residues" evidence="5">
    <location>
        <begin position="603"/>
        <end position="615"/>
    </location>
</feature>
<feature type="domain" description="Septin-type G" evidence="6">
    <location>
        <begin position="19"/>
        <end position="327"/>
    </location>
</feature>
<reference evidence="7" key="1">
    <citation type="submission" date="2023-04" db="EMBL/GenBank/DDBJ databases">
        <title>Candida boidinii NBRC 10035.</title>
        <authorList>
            <person name="Ichikawa N."/>
            <person name="Sato H."/>
            <person name="Tonouchi N."/>
        </authorList>
    </citation>
    <scope>NUCLEOTIDE SEQUENCE</scope>
    <source>
        <strain evidence="7">NBRC 10035</strain>
    </source>
</reference>
<feature type="compositionally biased region" description="Basic and acidic residues" evidence="5">
    <location>
        <begin position="484"/>
        <end position="496"/>
    </location>
</feature>
<feature type="compositionally biased region" description="Gly residues" evidence="5">
    <location>
        <begin position="348"/>
        <end position="359"/>
    </location>
</feature>
<comment type="similarity">
    <text evidence="4">Belongs to the TRAFAC class TrmE-Era-EngA-EngB-Septin-like GTPase superfamily. Septin GTPase family.</text>
</comment>
<dbReference type="InterPro" id="IPR027417">
    <property type="entry name" value="P-loop_NTPase"/>
</dbReference>
<gene>
    <name evidence="7" type="ORF">Cboi02_000513300</name>
</gene>
<dbReference type="GO" id="GO:0005935">
    <property type="term" value="C:cellular bud neck"/>
    <property type="evidence" value="ECO:0007669"/>
    <property type="project" value="UniProtKB-SubCell"/>
</dbReference>
<dbReference type="EMBL" id="BSXN01002342">
    <property type="protein sequence ID" value="GME76332.1"/>
    <property type="molecule type" value="Genomic_DNA"/>
</dbReference>
<name>A0A9W6T633_CANBO</name>
<feature type="region of interest" description="Disordered" evidence="5">
    <location>
        <begin position="603"/>
        <end position="629"/>
    </location>
</feature>
<dbReference type="CDD" id="cd01850">
    <property type="entry name" value="CDC_Septin"/>
    <property type="match status" value="1"/>
</dbReference>
<dbReference type="PANTHER" id="PTHR18884">
    <property type="entry name" value="SEPTIN"/>
    <property type="match status" value="1"/>
</dbReference>
<evidence type="ECO:0000256" key="5">
    <source>
        <dbReference type="SAM" id="MobiDB-lite"/>
    </source>
</evidence>